<evidence type="ECO:0000313" key="2">
    <source>
        <dbReference type="Proteomes" id="UP000092460"/>
    </source>
</evidence>
<dbReference type="PROSITE" id="PS51257">
    <property type="entry name" value="PROKAR_LIPOPROTEIN"/>
    <property type="match status" value="1"/>
</dbReference>
<keyword evidence="2" id="KW-1185">Reference proteome</keyword>
<evidence type="ECO:0000313" key="1">
    <source>
        <dbReference type="EnsemblMetazoa" id="GPPI038435-PA"/>
    </source>
</evidence>
<sequence length="94" mass="11342">MKIGGGKNVCDLLRNALLFTLHYISGGCCLSENLCDMRIPYHHHHHYHHYHHHYHYHYHHHGLCYLSVPMGIVFHHKYTYTQHSKYKDVDMMME</sequence>
<dbReference type="Proteomes" id="UP000092460">
    <property type="component" value="Unassembled WGS sequence"/>
</dbReference>
<dbReference type="AlphaFoldDB" id="A0A1B0BRP5"/>
<dbReference type="VEuPathDB" id="VectorBase:GPPI038435"/>
<accession>A0A1B0BRP5</accession>
<dbReference type="EMBL" id="JXJN01019187">
    <property type="status" value="NOT_ANNOTATED_CDS"/>
    <property type="molecule type" value="Genomic_DNA"/>
</dbReference>
<dbReference type="EnsemblMetazoa" id="GPPI038435-RA">
    <property type="protein sequence ID" value="GPPI038435-PA"/>
    <property type="gene ID" value="GPPI038435"/>
</dbReference>
<reference evidence="2" key="1">
    <citation type="submission" date="2015-01" db="EMBL/GenBank/DDBJ databases">
        <authorList>
            <person name="Aksoy S."/>
            <person name="Warren W."/>
            <person name="Wilson R.K."/>
        </authorList>
    </citation>
    <scope>NUCLEOTIDE SEQUENCE [LARGE SCALE GENOMIC DNA]</scope>
    <source>
        <strain evidence="2">IAEA</strain>
    </source>
</reference>
<organism evidence="1 2">
    <name type="scientific">Glossina palpalis gambiensis</name>
    <dbReference type="NCBI Taxonomy" id="67801"/>
    <lineage>
        <taxon>Eukaryota</taxon>
        <taxon>Metazoa</taxon>
        <taxon>Ecdysozoa</taxon>
        <taxon>Arthropoda</taxon>
        <taxon>Hexapoda</taxon>
        <taxon>Insecta</taxon>
        <taxon>Pterygota</taxon>
        <taxon>Neoptera</taxon>
        <taxon>Endopterygota</taxon>
        <taxon>Diptera</taxon>
        <taxon>Brachycera</taxon>
        <taxon>Muscomorpha</taxon>
        <taxon>Hippoboscoidea</taxon>
        <taxon>Glossinidae</taxon>
        <taxon>Glossina</taxon>
    </lineage>
</organism>
<reference evidence="1" key="2">
    <citation type="submission" date="2020-05" db="UniProtKB">
        <authorList>
            <consortium name="EnsemblMetazoa"/>
        </authorList>
    </citation>
    <scope>IDENTIFICATION</scope>
    <source>
        <strain evidence="1">IAEA</strain>
    </source>
</reference>
<proteinExistence type="predicted"/>
<name>A0A1B0BRP5_9MUSC</name>
<protein>
    <submittedName>
        <fullName evidence="1">Uncharacterized protein</fullName>
    </submittedName>
</protein>